<dbReference type="EMBL" id="MU266694">
    <property type="protein sequence ID" value="KAH7919102.1"/>
    <property type="molecule type" value="Genomic_DNA"/>
</dbReference>
<evidence type="ECO:0000313" key="2">
    <source>
        <dbReference type="Proteomes" id="UP000790709"/>
    </source>
</evidence>
<evidence type="ECO:0000313" key="1">
    <source>
        <dbReference type="EMBL" id="KAH7919102.1"/>
    </source>
</evidence>
<keyword evidence="1" id="KW-0378">Hydrolase</keyword>
<comment type="caution">
    <text evidence="1">The sequence shown here is derived from an EMBL/GenBank/DDBJ whole genome shotgun (WGS) entry which is preliminary data.</text>
</comment>
<reference evidence="1" key="1">
    <citation type="journal article" date="2021" name="New Phytol.">
        <title>Evolutionary innovations through gain and loss of genes in the ectomycorrhizal Boletales.</title>
        <authorList>
            <person name="Wu G."/>
            <person name="Miyauchi S."/>
            <person name="Morin E."/>
            <person name="Kuo A."/>
            <person name="Drula E."/>
            <person name="Varga T."/>
            <person name="Kohler A."/>
            <person name="Feng B."/>
            <person name="Cao Y."/>
            <person name="Lipzen A."/>
            <person name="Daum C."/>
            <person name="Hundley H."/>
            <person name="Pangilinan J."/>
            <person name="Johnson J."/>
            <person name="Barry K."/>
            <person name="LaButti K."/>
            <person name="Ng V."/>
            <person name="Ahrendt S."/>
            <person name="Min B."/>
            <person name="Choi I.G."/>
            <person name="Park H."/>
            <person name="Plett J.M."/>
            <person name="Magnuson J."/>
            <person name="Spatafora J.W."/>
            <person name="Nagy L.G."/>
            <person name="Henrissat B."/>
            <person name="Grigoriev I.V."/>
            <person name="Yang Z.L."/>
            <person name="Xu J."/>
            <person name="Martin F.M."/>
        </authorList>
    </citation>
    <scope>NUCLEOTIDE SEQUENCE</scope>
    <source>
        <strain evidence="1">KUC20120723A-06</strain>
    </source>
</reference>
<accession>A0ACB8B0A9</accession>
<gene>
    <name evidence="1" type="ORF">BV22DRAFT_1134085</name>
</gene>
<keyword evidence="1" id="KW-0645">Protease</keyword>
<name>A0ACB8B0A9_9AGAM</name>
<dbReference type="Proteomes" id="UP000790709">
    <property type="component" value="Unassembled WGS sequence"/>
</dbReference>
<keyword evidence="2" id="KW-1185">Reference proteome</keyword>
<proteinExistence type="predicted"/>
<protein>
    <submittedName>
        <fullName evidence="1">Acid protease</fullName>
    </submittedName>
</protein>
<sequence length="411" mass="43491">MHVTLSTVASTLLLLFIATSQSQAKAGTKIPVSKRSTTINSDGSVNVRALHSGVTQRMAGIQCGLQRHERNTGTPRHLATKGVDKCDPSVDLLTDENSQFWSGLISIGTPPQMFTVDFDTSRSDLFIPGANCDSTCSGHNAYQPSLSSTSVDLGKTFEFSYKDGTNVSGQQYTDTITIAGLKATGQTLGAATQYATRFQSSRFPADGLMGMGFESVSEYNADPVFQTLVAQGQTEEPVFAFKFATVGSELYLGGTNPDLYTGNFTYINIATESRWEIYLDVVSGNDKRVATNLTAILDTGINIIVGDNVNVAALYKAVGGEEALATAGLPSGYYTFPCDAVPEVALTFGGKSFPISPDTFNLGPVSAGSPSCVGGIVGQDIPLWVIGDVFLANVYTAFDVGKSRIGFADLA</sequence>
<organism evidence="1 2">
    <name type="scientific">Leucogyrophana mollusca</name>
    <dbReference type="NCBI Taxonomy" id="85980"/>
    <lineage>
        <taxon>Eukaryota</taxon>
        <taxon>Fungi</taxon>
        <taxon>Dikarya</taxon>
        <taxon>Basidiomycota</taxon>
        <taxon>Agaricomycotina</taxon>
        <taxon>Agaricomycetes</taxon>
        <taxon>Agaricomycetidae</taxon>
        <taxon>Boletales</taxon>
        <taxon>Boletales incertae sedis</taxon>
        <taxon>Leucogyrophana</taxon>
    </lineage>
</organism>